<dbReference type="AlphaFoldDB" id="Q1MBF8"/>
<reference evidence="2 3" key="1">
    <citation type="journal article" date="2006" name="Genome Biol.">
        <title>The genome of Rhizobium leguminosarum has recognizable core and accessory components.</title>
        <authorList>
            <person name="Young J.W."/>
            <person name="Crossman L.C."/>
            <person name="Johnston A.W.B."/>
            <person name="Thomson N.R."/>
            <person name="Ghazoui Z.F."/>
            <person name="Hull K.H."/>
            <person name="Wexler M."/>
            <person name="Curson A.R.J."/>
            <person name="Todd J.D."/>
            <person name="Poole P.S."/>
            <person name="Mauchline T.H."/>
            <person name="East A.K."/>
            <person name="Quail M.A."/>
            <person name="Churcher C."/>
            <person name="Arrowsmith C."/>
            <person name="Cherevach A."/>
            <person name="Chillingworth T."/>
            <person name="Clarke K."/>
            <person name="Cronin A."/>
            <person name="Davis P."/>
            <person name="Fraser A."/>
            <person name="Hance Z."/>
            <person name="Hauser H."/>
            <person name="Jagels K."/>
            <person name="Moule S."/>
            <person name="Mungall K."/>
            <person name="Norbertczak H."/>
            <person name="Rabbinowitsch E."/>
            <person name="Sanders M."/>
            <person name="Simmonds M."/>
            <person name="Whitehead S."/>
            <person name="Parkhill J."/>
        </authorList>
    </citation>
    <scope>NUCLEOTIDE SEQUENCE [LARGE SCALE GENOMIC DNA]</scope>
    <source>
        <strain evidence="3">DSM 114642 / LMG 32736 / 3841</strain>
    </source>
</reference>
<dbReference type="EMBL" id="AM236080">
    <property type="protein sequence ID" value="CAK09725.1"/>
    <property type="molecule type" value="Genomic_DNA"/>
</dbReference>
<dbReference type="HOGENOM" id="CLU_039833_0_0_5"/>
<dbReference type="PROSITE" id="PS50125">
    <property type="entry name" value="GUANYLATE_CYCLASE_2"/>
    <property type="match status" value="1"/>
</dbReference>
<keyword evidence="3" id="KW-1185">Reference proteome</keyword>
<dbReference type="Gene3D" id="3.30.70.1230">
    <property type="entry name" value="Nucleotide cyclase"/>
    <property type="match status" value="1"/>
</dbReference>
<keyword evidence="2" id="KW-0456">Lyase</keyword>
<dbReference type="PANTHER" id="PTHR43081">
    <property type="entry name" value="ADENYLATE CYCLASE, TERMINAL-DIFFERENTIATION SPECIFIC-RELATED"/>
    <property type="match status" value="1"/>
</dbReference>
<dbReference type="eggNOG" id="COG2114">
    <property type="taxonomic scope" value="Bacteria"/>
</dbReference>
<dbReference type="InterPro" id="IPR050697">
    <property type="entry name" value="Adenylyl/Guanylyl_Cyclase_3/4"/>
</dbReference>
<feature type="domain" description="Guanylate cyclase" evidence="1">
    <location>
        <begin position="242"/>
        <end position="373"/>
    </location>
</feature>
<organism evidence="2 3">
    <name type="scientific">Rhizobium johnstonii (strain DSM 114642 / LMG 32736 / 3841)</name>
    <name type="common">Rhizobium leguminosarum bv. viciae</name>
    <dbReference type="NCBI Taxonomy" id="216596"/>
    <lineage>
        <taxon>Bacteria</taxon>
        <taxon>Pseudomonadati</taxon>
        <taxon>Pseudomonadota</taxon>
        <taxon>Alphaproteobacteria</taxon>
        <taxon>Hyphomicrobiales</taxon>
        <taxon>Rhizobiaceae</taxon>
        <taxon>Rhizobium/Agrobacterium group</taxon>
        <taxon>Rhizobium</taxon>
        <taxon>Rhizobium johnstonii</taxon>
    </lineage>
</organism>
<dbReference type="PANTHER" id="PTHR43081:SF11">
    <property type="entry name" value="BLR2264 PROTEIN"/>
    <property type="match status" value="1"/>
</dbReference>
<dbReference type="InterPro" id="IPR001054">
    <property type="entry name" value="A/G_cyclase"/>
</dbReference>
<dbReference type="GO" id="GO:0004016">
    <property type="term" value="F:adenylate cyclase activity"/>
    <property type="evidence" value="ECO:0007669"/>
    <property type="project" value="UniProtKB-EC"/>
</dbReference>
<gene>
    <name evidence="2" type="primary">cyaB</name>
    <name evidence="2" type="ordered locus">RL4236</name>
</gene>
<sequence>MSQLTFLRCRIRATALTRVKVSGMDYSDVSTIAAWITEQGLKGASEAELMTGFCSACRDAGLPLDRGLALMDTLHPVHEGRAFRWDSVEEIQTEFEYGPTISGEAASNWQRSAFFHLWSRNEREIRRRLGFGDPIDFSLLDTIAEAGHTDFVAMMHRFSEAGTIGEMDCFFSHFATKHPEGFSDHDLAILRKLVPVLGLAIKCIALGRIARTIAEVYLGEDAARQVMEGKISRGKSERISAALWFSDLLNYTKISDSVPPEEIIPLLNDYSEAVITAIHESGGNVLKLIGDGVLAIFKGEVPAETCRAALSAEALLREKLTTLNAARAADGRATTDVYIGLHIGDVFYGNIGSQDRLDFTVIGPAVNEVSRIASMCRSVDLNLLISSDFAAAIPEQARTALACVGRYALRGVQRAQQLYTLESARLNG</sequence>
<dbReference type="GO" id="GO:0035556">
    <property type="term" value="P:intracellular signal transduction"/>
    <property type="evidence" value="ECO:0007669"/>
    <property type="project" value="InterPro"/>
</dbReference>
<dbReference type="GO" id="GO:0006171">
    <property type="term" value="P:cAMP biosynthetic process"/>
    <property type="evidence" value="ECO:0007669"/>
    <property type="project" value="TreeGrafter"/>
</dbReference>
<dbReference type="SUPFAM" id="SSF55073">
    <property type="entry name" value="Nucleotide cyclase"/>
    <property type="match status" value="1"/>
</dbReference>
<dbReference type="Proteomes" id="UP000006575">
    <property type="component" value="Chromosome"/>
</dbReference>
<dbReference type="EnsemblBacteria" id="CAK09725">
    <property type="protein sequence ID" value="CAK09725"/>
    <property type="gene ID" value="RL4236"/>
</dbReference>
<evidence type="ECO:0000259" key="1">
    <source>
        <dbReference type="PROSITE" id="PS50125"/>
    </source>
</evidence>
<name>Q1MBF8_RHIJ3</name>
<dbReference type="Pfam" id="PF00211">
    <property type="entry name" value="Guanylate_cyc"/>
    <property type="match status" value="1"/>
</dbReference>
<evidence type="ECO:0000313" key="3">
    <source>
        <dbReference type="Proteomes" id="UP000006575"/>
    </source>
</evidence>
<dbReference type="SMART" id="SM00044">
    <property type="entry name" value="CYCc"/>
    <property type="match status" value="1"/>
</dbReference>
<dbReference type="InterPro" id="IPR029787">
    <property type="entry name" value="Nucleotide_cyclase"/>
</dbReference>
<accession>Q1MBF8</accession>
<protein>
    <submittedName>
        <fullName evidence="2">Aputative adenylate/guanylate cyclase</fullName>
        <ecNumber evidence="2">4.6.1.1</ecNumber>
    </submittedName>
</protein>
<dbReference type="CDD" id="cd07302">
    <property type="entry name" value="CHD"/>
    <property type="match status" value="1"/>
</dbReference>
<dbReference type="KEGG" id="rle:RL4236"/>
<evidence type="ECO:0000313" key="2">
    <source>
        <dbReference type="EMBL" id="CAK09725.1"/>
    </source>
</evidence>
<dbReference type="EC" id="4.6.1.1" evidence="2"/>
<proteinExistence type="predicted"/>